<proteinExistence type="predicted"/>
<evidence type="ECO:0000256" key="1">
    <source>
        <dbReference type="ARBA" id="ARBA00022553"/>
    </source>
</evidence>
<gene>
    <name evidence="4" type="primary">LOC101574917</name>
</gene>
<dbReference type="GO" id="GO:0005615">
    <property type="term" value="C:extracellular space"/>
    <property type="evidence" value="ECO:0007669"/>
    <property type="project" value="TreeGrafter"/>
</dbReference>
<accession>A0A6P6DVH5</accession>
<keyword evidence="3" id="KW-1185">Reference proteome</keyword>
<dbReference type="InParanoid" id="A0A6P6DVH5"/>
<dbReference type="PANTHER" id="PTHR11500">
    <property type="entry name" value="BETA CASEIN"/>
    <property type="match status" value="1"/>
</dbReference>
<dbReference type="RefSeq" id="XP_023563971.1">
    <property type="nucleotide sequence ID" value="XM_023708203.1"/>
</dbReference>
<evidence type="ECO:0000313" key="4">
    <source>
        <dbReference type="RefSeq" id="XP_023563971.1"/>
    </source>
</evidence>
<dbReference type="AlphaFoldDB" id="A0A6P6DVH5"/>
<dbReference type="InterPro" id="IPR016345">
    <property type="entry name" value="Casein_beta"/>
</dbReference>
<keyword evidence="1" id="KW-0597">Phosphoprotein</keyword>
<keyword evidence="2" id="KW-0732">Signal</keyword>
<feature type="chain" id="PRO_5027670876" evidence="2">
    <location>
        <begin position="17"/>
        <end position="205"/>
    </location>
</feature>
<sequence>MKLVLLLVCLVPLTLAREKQVLSASAETSESVASSDEYITHIKQKLQQIKQEEQQQKQAAALPFFQDQRQAPAPYAAPEPYAVPGASLLPVPQPAAAPALLPLLQPEVMANFPRAEQAPFLPAAFPVPVPGVLGQQIPVIVGPQIPQQQQLVPIAPPLPGVVLLPAHAQPVPQTHEPTRFVQQLLYRALQPQLAQRAPEHSYVAV</sequence>
<dbReference type="GeneID" id="101574917"/>
<name>A0A6P6DVH5_OCTDE</name>
<evidence type="ECO:0000256" key="2">
    <source>
        <dbReference type="SAM" id="SignalP"/>
    </source>
</evidence>
<evidence type="ECO:0000313" key="3">
    <source>
        <dbReference type="Proteomes" id="UP000515203"/>
    </source>
</evidence>
<organism evidence="3 4">
    <name type="scientific">Octodon degus</name>
    <name type="common">Degu</name>
    <name type="synonym">Sciurus degus</name>
    <dbReference type="NCBI Taxonomy" id="10160"/>
    <lineage>
        <taxon>Eukaryota</taxon>
        <taxon>Metazoa</taxon>
        <taxon>Chordata</taxon>
        <taxon>Craniata</taxon>
        <taxon>Vertebrata</taxon>
        <taxon>Euteleostomi</taxon>
        <taxon>Mammalia</taxon>
        <taxon>Eutheria</taxon>
        <taxon>Euarchontoglires</taxon>
        <taxon>Glires</taxon>
        <taxon>Rodentia</taxon>
        <taxon>Hystricomorpha</taxon>
        <taxon>Octodontidae</taxon>
        <taxon>Octodon</taxon>
    </lineage>
</organism>
<feature type="signal peptide" evidence="2">
    <location>
        <begin position="1"/>
        <end position="16"/>
    </location>
</feature>
<reference evidence="4" key="1">
    <citation type="submission" date="2025-08" db="UniProtKB">
        <authorList>
            <consortium name="RefSeq"/>
        </authorList>
    </citation>
    <scope>IDENTIFICATION</scope>
</reference>
<dbReference type="Proteomes" id="UP000515203">
    <property type="component" value="Unplaced"/>
</dbReference>
<dbReference type="PANTHER" id="PTHR11500:SF0">
    <property type="entry name" value="BETA-CASEIN"/>
    <property type="match status" value="1"/>
</dbReference>
<protein>
    <submittedName>
        <fullName evidence="4">Beta-casein-like</fullName>
    </submittedName>
</protein>